<evidence type="ECO:0000313" key="3">
    <source>
        <dbReference type="Proteomes" id="UP000199477"/>
    </source>
</evidence>
<evidence type="ECO:0000256" key="1">
    <source>
        <dbReference type="SAM" id="SignalP"/>
    </source>
</evidence>
<dbReference type="AlphaFoldDB" id="A0A1I1XVW4"/>
<name>A0A1I1XVW4_9GAMM</name>
<protein>
    <submittedName>
        <fullName evidence="2">Uncharacterized protein</fullName>
    </submittedName>
</protein>
<organism evidence="2 3">
    <name type="scientific">Dyella marensis</name>
    <dbReference type="NCBI Taxonomy" id="500610"/>
    <lineage>
        <taxon>Bacteria</taxon>
        <taxon>Pseudomonadati</taxon>
        <taxon>Pseudomonadota</taxon>
        <taxon>Gammaproteobacteria</taxon>
        <taxon>Lysobacterales</taxon>
        <taxon>Rhodanobacteraceae</taxon>
        <taxon>Dyella</taxon>
    </lineage>
</organism>
<evidence type="ECO:0000313" key="2">
    <source>
        <dbReference type="EMBL" id="SFE11476.1"/>
    </source>
</evidence>
<dbReference type="PROSITE" id="PS51257">
    <property type="entry name" value="PROKAR_LIPOPROTEIN"/>
    <property type="match status" value="1"/>
</dbReference>
<dbReference type="Proteomes" id="UP000199477">
    <property type="component" value="Unassembled WGS sequence"/>
</dbReference>
<gene>
    <name evidence="2" type="ORF">SAMN02799615_00402</name>
</gene>
<feature type="signal peptide" evidence="1">
    <location>
        <begin position="1"/>
        <end position="23"/>
    </location>
</feature>
<accession>A0A1I1XVW4</accession>
<dbReference type="EMBL" id="FONH01000001">
    <property type="protein sequence ID" value="SFE11476.1"/>
    <property type="molecule type" value="Genomic_DNA"/>
</dbReference>
<feature type="chain" id="PRO_5011526551" evidence="1">
    <location>
        <begin position="24"/>
        <end position="96"/>
    </location>
</feature>
<reference evidence="3" key="1">
    <citation type="submission" date="2016-10" db="EMBL/GenBank/DDBJ databases">
        <authorList>
            <person name="Varghese N."/>
            <person name="Submissions S."/>
        </authorList>
    </citation>
    <scope>NUCLEOTIDE SEQUENCE [LARGE SCALE GENOMIC DNA]</scope>
    <source>
        <strain evidence="3">UNC178MFTsu3.1</strain>
    </source>
</reference>
<dbReference type="RefSeq" id="WP_026634413.1">
    <property type="nucleotide sequence ID" value="NZ_FONH01000001.1"/>
</dbReference>
<keyword evidence="3" id="KW-1185">Reference proteome</keyword>
<sequence length="96" mass="9860">MAIHRAVFGVAAFALLLSCDAGAQQGGIHFMGRLVTPAAPLAAFTAGAHVLPDGNAARKREEALSAALAMGDTPELLAYFAGYAGPDARLTITTYE</sequence>
<proteinExistence type="predicted"/>
<keyword evidence="1" id="KW-0732">Signal</keyword>